<evidence type="ECO:0000313" key="2">
    <source>
        <dbReference type="Proteomes" id="UP000222542"/>
    </source>
</evidence>
<accession>A0A2G2Y635</accession>
<organism evidence="1 2">
    <name type="scientific">Capsicum annuum</name>
    <name type="common">Capsicum pepper</name>
    <dbReference type="NCBI Taxonomy" id="4072"/>
    <lineage>
        <taxon>Eukaryota</taxon>
        <taxon>Viridiplantae</taxon>
        <taxon>Streptophyta</taxon>
        <taxon>Embryophyta</taxon>
        <taxon>Tracheophyta</taxon>
        <taxon>Spermatophyta</taxon>
        <taxon>Magnoliopsida</taxon>
        <taxon>eudicotyledons</taxon>
        <taxon>Gunneridae</taxon>
        <taxon>Pentapetalae</taxon>
        <taxon>asterids</taxon>
        <taxon>lamiids</taxon>
        <taxon>Solanales</taxon>
        <taxon>Solanaceae</taxon>
        <taxon>Solanoideae</taxon>
        <taxon>Capsiceae</taxon>
        <taxon>Capsicum</taxon>
    </lineage>
</organism>
<name>A0A2G2Y635_CAPAN</name>
<proteinExistence type="predicted"/>
<reference evidence="1 2" key="1">
    <citation type="journal article" date="2014" name="Nat. Genet.">
        <title>Genome sequence of the hot pepper provides insights into the evolution of pungency in Capsicum species.</title>
        <authorList>
            <person name="Kim S."/>
            <person name="Park M."/>
            <person name="Yeom S.I."/>
            <person name="Kim Y.M."/>
            <person name="Lee J.M."/>
            <person name="Lee H.A."/>
            <person name="Seo E."/>
            <person name="Choi J."/>
            <person name="Cheong K."/>
            <person name="Kim K.T."/>
            <person name="Jung K."/>
            <person name="Lee G.W."/>
            <person name="Oh S.K."/>
            <person name="Bae C."/>
            <person name="Kim S.B."/>
            <person name="Lee H.Y."/>
            <person name="Kim S.Y."/>
            <person name="Kim M.S."/>
            <person name="Kang B.C."/>
            <person name="Jo Y.D."/>
            <person name="Yang H.B."/>
            <person name="Jeong H.J."/>
            <person name="Kang W.H."/>
            <person name="Kwon J.K."/>
            <person name="Shin C."/>
            <person name="Lim J.Y."/>
            <person name="Park J.H."/>
            <person name="Huh J.H."/>
            <person name="Kim J.S."/>
            <person name="Kim B.D."/>
            <person name="Cohen O."/>
            <person name="Paran I."/>
            <person name="Suh M.C."/>
            <person name="Lee S.B."/>
            <person name="Kim Y.K."/>
            <person name="Shin Y."/>
            <person name="Noh S.J."/>
            <person name="Park J."/>
            <person name="Seo Y.S."/>
            <person name="Kwon S.Y."/>
            <person name="Kim H.A."/>
            <person name="Park J.M."/>
            <person name="Kim H.J."/>
            <person name="Choi S.B."/>
            <person name="Bosland P.W."/>
            <person name="Reeves G."/>
            <person name="Jo S.H."/>
            <person name="Lee B.W."/>
            <person name="Cho H.T."/>
            <person name="Choi H.S."/>
            <person name="Lee M.S."/>
            <person name="Yu Y."/>
            <person name="Do Choi Y."/>
            <person name="Park B.S."/>
            <person name="van Deynze A."/>
            <person name="Ashrafi H."/>
            <person name="Hill T."/>
            <person name="Kim W.T."/>
            <person name="Pai H.S."/>
            <person name="Ahn H.K."/>
            <person name="Yeam I."/>
            <person name="Giovannoni J.J."/>
            <person name="Rose J.K."/>
            <person name="Sorensen I."/>
            <person name="Lee S.J."/>
            <person name="Kim R.W."/>
            <person name="Choi I.Y."/>
            <person name="Choi B.S."/>
            <person name="Lim J.S."/>
            <person name="Lee Y.H."/>
            <person name="Choi D."/>
        </authorList>
    </citation>
    <scope>NUCLEOTIDE SEQUENCE [LARGE SCALE GENOMIC DNA]</scope>
    <source>
        <strain evidence="2">cv. CM334</strain>
    </source>
</reference>
<comment type="caution">
    <text evidence="1">The sequence shown here is derived from an EMBL/GenBank/DDBJ whole genome shotgun (WGS) entry which is preliminary data.</text>
</comment>
<dbReference type="EMBL" id="AYRZ02000012">
    <property type="protein sequence ID" value="PHT65217.1"/>
    <property type="molecule type" value="Genomic_DNA"/>
</dbReference>
<gene>
    <name evidence="1" type="ORF">T459_29642</name>
</gene>
<dbReference type="Gramene" id="PHT65217">
    <property type="protein sequence ID" value="PHT65217"/>
    <property type="gene ID" value="T459_29642"/>
</dbReference>
<keyword evidence="2" id="KW-1185">Reference proteome</keyword>
<dbReference type="Proteomes" id="UP000222542">
    <property type="component" value="Unassembled WGS sequence"/>
</dbReference>
<protein>
    <submittedName>
        <fullName evidence="1">Uncharacterized protein</fullName>
    </submittedName>
</protein>
<evidence type="ECO:0000313" key="1">
    <source>
        <dbReference type="EMBL" id="PHT65217.1"/>
    </source>
</evidence>
<sequence>MLPVKLLSISTGILNRECAVRPPGRIEAVTPELAVAKATNSFDLIFANKALYKNVFPVPPGPSMKKAPGLLEYTLSRIRLKSSDIESSNIFHNSFEFTGLQ</sequence>
<dbReference type="AlphaFoldDB" id="A0A2G2Y635"/>
<reference evidence="1 2" key="2">
    <citation type="journal article" date="2017" name="Genome Biol.">
        <title>New reference genome sequences of hot pepper reveal the massive evolution of plant disease-resistance genes by retroduplication.</title>
        <authorList>
            <person name="Kim S."/>
            <person name="Park J."/>
            <person name="Yeom S.I."/>
            <person name="Kim Y.M."/>
            <person name="Seo E."/>
            <person name="Kim K.T."/>
            <person name="Kim M.S."/>
            <person name="Lee J.M."/>
            <person name="Cheong K."/>
            <person name="Shin H.S."/>
            <person name="Kim S.B."/>
            <person name="Han K."/>
            <person name="Lee J."/>
            <person name="Park M."/>
            <person name="Lee H.A."/>
            <person name="Lee H.Y."/>
            <person name="Lee Y."/>
            <person name="Oh S."/>
            <person name="Lee J.H."/>
            <person name="Choi E."/>
            <person name="Choi E."/>
            <person name="Lee S.E."/>
            <person name="Jeon J."/>
            <person name="Kim H."/>
            <person name="Choi G."/>
            <person name="Song H."/>
            <person name="Lee J."/>
            <person name="Lee S.C."/>
            <person name="Kwon J.K."/>
            <person name="Lee H.Y."/>
            <person name="Koo N."/>
            <person name="Hong Y."/>
            <person name="Kim R.W."/>
            <person name="Kang W.H."/>
            <person name="Huh J.H."/>
            <person name="Kang B.C."/>
            <person name="Yang T.J."/>
            <person name="Lee Y.H."/>
            <person name="Bennetzen J.L."/>
            <person name="Choi D."/>
        </authorList>
    </citation>
    <scope>NUCLEOTIDE SEQUENCE [LARGE SCALE GENOMIC DNA]</scope>
    <source>
        <strain evidence="2">cv. CM334</strain>
    </source>
</reference>